<dbReference type="SUPFAM" id="SSF53146">
    <property type="entry name" value="Nitrogenase accessory factor-like"/>
    <property type="match status" value="1"/>
</dbReference>
<dbReference type="AlphaFoldDB" id="E1YI59"/>
<dbReference type="PANTHER" id="PTHR42983:SF1">
    <property type="entry name" value="IRON-MOLYBDENUM PROTEIN"/>
    <property type="match status" value="1"/>
</dbReference>
<reference evidence="2" key="1">
    <citation type="journal article" date="2011" name="Environ. Microbiol.">
        <title>Genomic insights into the metabolic potential of the polycyclic aromatic hydrocarbon degrading sulfate-reducing Deltaproteobacterium N47.</title>
        <authorList>
            <person name="Bergmann F."/>
            <person name="Selesi D."/>
            <person name="Weinmaier T."/>
            <person name="Tischler P."/>
            <person name="Rattei T."/>
            <person name="Meckenstock R.U."/>
        </authorList>
    </citation>
    <scope>NUCLEOTIDE SEQUENCE</scope>
</reference>
<feature type="domain" description="Dinitrogenase iron-molybdenum cofactor biosynthesis" evidence="1">
    <location>
        <begin position="14"/>
        <end position="102"/>
    </location>
</feature>
<evidence type="ECO:0000259" key="1">
    <source>
        <dbReference type="Pfam" id="PF02579"/>
    </source>
</evidence>
<dbReference type="CDD" id="cd00851">
    <property type="entry name" value="MTH1175"/>
    <property type="match status" value="1"/>
</dbReference>
<dbReference type="InterPro" id="IPR036105">
    <property type="entry name" value="DiNase_FeMo-co_biosyn_sf"/>
</dbReference>
<dbReference type="Gene3D" id="3.30.420.130">
    <property type="entry name" value="Dinitrogenase iron-molybdenum cofactor biosynthesis domain"/>
    <property type="match status" value="1"/>
</dbReference>
<dbReference type="InterPro" id="IPR003731">
    <property type="entry name" value="Di-Nase_FeMo-co_biosynth"/>
</dbReference>
<proteinExistence type="predicted"/>
<name>E1YI59_9BACT</name>
<dbReference type="EMBL" id="FR695874">
    <property type="protein sequence ID" value="CBX30328.1"/>
    <property type="molecule type" value="Genomic_DNA"/>
</dbReference>
<gene>
    <name evidence="2" type="ORF">N47_D31370</name>
</gene>
<protein>
    <recommendedName>
        <fullName evidence="1">Dinitrogenase iron-molybdenum cofactor biosynthesis domain-containing protein</fullName>
    </recommendedName>
</protein>
<sequence length="133" mass="14202">MKICFPVELDKGLDSEVFGHFGTAPQFVVFNIETKSISTINNQDLGHAHGKCSPLKALDGKMVDVIVVGGIGAGAINRLNEMGIKVYKASKGSVKDNLALFENNSIPEMTVKHACGGHADGCGHYLRHLILAI</sequence>
<dbReference type="InterPro" id="IPR033913">
    <property type="entry name" value="MTH1175_dom"/>
</dbReference>
<dbReference type="PANTHER" id="PTHR42983">
    <property type="entry name" value="DINITROGENASE IRON-MOLYBDENUM COFACTOR PROTEIN-RELATED"/>
    <property type="match status" value="1"/>
</dbReference>
<evidence type="ECO:0000313" key="2">
    <source>
        <dbReference type="EMBL" id="CBX30328.1"/>
    </source>
</evidence>
<organism evidence="2">
    <name type="scientific">uncultured Desulfobacterium sp</name>
    <dbReference type="NCBI Taxonomy" id="201089"/>
    <lineage>
        <taxon>Bacteria</taxon>
        <taxon>Pseudomonadati</taxon>
        <taxon>Thermodesulfobacteriota</taxon>
        <taxon>Desulfobacteria</taxon>
        <taxon>Desulfobacterales</taxon>
        <taxon>Desulfobacteriaceae</taxon>
        <taxon>Desulfobacterium</taxon>
        <taxon>environmental samples</taxon>
    </lineage>
</organism>
<dbReference type="Pfam" id="PF02579">
    <property type="entry name" value="Nitro_FeMo-Co"/>
    <property type="match status" value="1"/>
</dbReference>
<accession>E1YI59</accession>